<dbReference type="AlphaFoldDB" id="A0A7X1NDR1"/>
<sequence length="350" mass="37679">MYQSRIKFDHFLHVSIDSGHTSPAQSESVSEEVRAHFAPLISSALASGKPVAVPLVATDAFMTIREEDGAYHACLLASARGAFVPVVTFGVSLLPPEGALLWHKLNAESLLKRTSHAPAPVSPWIAARLEVAALSHFNIVATAGEFERSVAWTLATHIAEVRATSPGANQCHATATPEAAMVERRPVPPSDGLVFNCTTGTGPTLSIFLSSPSDEEIGDIRRGDARFALAGHEATSFILAKFGRLPWMDAPFHAGLYAAESRGMPEQWRPGVRLALAVEIVDRDTGLQRGARLLSLSAHFWEMLAKQVTRQAASSISRREHDSAVDAAYRLYPTAEAMLKRALVTSKAGD</sequence>
<dbReference type="EMBL" id="WHNP01000026">
    <property type="protein sequence ID" value="MPW20094.1"/>
    <property type="molecule type" value="Genomic_DNA"/>
</dbReference>
<dbReference type="Proteomes" id="UP000484381">
    <property type="component" value="Unassembled WGS sequence"/>
</dbReference>
<keyword evidence="2" id="KW-1185">Reference proteome</keyword>
<protein>
    <submittedName>
        <fullName evidence="1">Uncharacterized protein</fullName>
    </submittedName>
</protein>
<name>A0A7X1NDR1_9BURK</name>
<comment type="caution">
    <text evidence="1">The sequence shown here is derived from an EMBL/GenBank/DDBJ whole genome shotgun (WGS) entry which is preliminary data.</text>
</comment>
<gene>
    <name evidence="1" type="ORF">GCT13_25190</name>
</gene>
<proteinExistence type="predicted"/>
<evidence type="ECO:0000313" key="2">
    <source>
        <dbReference type="Proteomes" id="UP000484381"/>
    </source>
</evidence>
<evidence type="ECO:0000313" key="1">
    <source>
        <dbReference type="EMBL" id="MPW20094.1"/>
    </source>
</evidence>
<reference evidence="1 2" key="1">
    <citation type="submission" date="2019-10" db="EMBL/GenBank/DDBJ databases">
        <title>Paraburkholderia sp. isolated from nodules of Mimosa pudica from Brazilian Atlantic Forest soils.</title>
        <authorList>
            <person name="Paulitsch F."/>
            <person name="Hungria M."/>
            <person name="Dall'Agnol R."/>
        </authorList>
    </citation>
    <scope>NUCLEOTIDE SEQUENCE [LARGE SCALE GENOMIC DNA]</scope>
    <source>
        <strain evidence="1 2">CNPSo 3157</strain>
    </source>
</reference>
<dbReference type="RefSeq" id="WP_152762729.1">
    <property type="nucleotide sequence ID" value="NZ_WHNP01000026.1"/>
</dbReference>
<accession>A0A7X1NDR1</accession>
<organism evidence="1 2">
    <name type="scientific">Paraburkholderia franconis</name>
    <dbReference type="NCBI Taxonomy" id="2654983"/>
    <lineage>
        <taxon>Bacteria</taxon>
        <taxon>Pseudomonadati</taxon>
        <taxon>Pseudomonadota</taxon>
        <taxon>Betaproteobacteria</taxon>
        <taxon>Burkholderiales</taxon>
        <taxon>Burkholderiaceae</taxon>
        <taxon>Paraburkholderia</taxon>
    </lineage>
</organism>